<dbReference type="Gene3D" id="3.80.10.10">
    <property type="entry name" value="Ribonuclease Inhibitor"/>
    <property type="match status" value="2"/>
</dbReference>
<comment type="subcellular location">
    <subcellularLocation>
        <location evidence="1">Membrane</location>
    </subcellularLocation>
</comment>
<keyword evidence="2" id="KW-0433">Leucine-rich repeat</keyword>
<dbReference type="PANTHER" id="PTHR48007">
    <property type="entry name" value="LEUCINE-RICH REPEAT RECEPTOR-LIKE PROTEIN KINASE PXC1"/>
    <property type="match status" value="1"/>
</dbReference>
<reference evidence="12" key="1">
    <citation type="submission" date="2019-11" db="EMBL/GenBank/DDBJ databases">
        <authorList>
            <person name="Liu Y."/>
            <person name="Hou J."/>
            <person name="Li T.-Q."/>
            <person name="Guan C.-H."/>
            <person name="Wu X."/>
            <person name="Wu H.-Z."/>
            <person name="Ling F."/>
            <person name="Zhang R."/>
            <person name="Shi X.-G."/>
            <person name="Ren J.-P."/>
            <person name="Chen E.-F."/>
            <person name="Sun J.-M."/>
        </authorList>
    </citation>
    <scope>NUCLEOTIDE SEQUENCE</scope>
    <source>
        <strain evidence="12">Adult_tree_wgs_1</strain>
        <tissue evidence="12">Leaves</tissue>
    </source>
</reference>
<dbReference type="SUPFAM" id="SSF56112">
    <property type="entry name" value="Protein kinase-like (PK-like)"/>
    <property type="match status" value="1"/>
</dbReference>
<evidence type="ECO:0000256" key="4">
    <source>
        <dbReference type="ARBA" id="ARBA00022729"/>
    </source>
</evidence>
<dbReference type="OrthoDB" id="4062651at2759"/>
<evidence type="ECO:0000256" key="3">
    <source>
        <dbReference type="ARBA" id="ARBA00022692"/>
    </source>
</evidence>
<dbReference type="Proteomes" id="UP000626092">
    <property type="component" value="Unassembled WGS sequence"/>
</dbReference>
<accession>A0A834GGQ2</accession>
<evidence type="ECO:0000256" key="7">
    <source>
        <dbReference type="ARBA" id="ARBA00023136"/>
    </source>
</evidence>
<dbReference type="PANTHER" id="PTHR48007:SF39">
    <property type="entry name" value="PROTEIN KINASE DOMAIN-CONTAINING PROTEIN"/>
    <property type="match status" value="1"/>
</dbReference>
<evidence type="ECO:0000256" key="1">
    <source>
        <dbReference type="ARBA" id="ARBA00004370"/>
    </source>
</evidence>
<dbReference type="InterPro" id="IPR001611">
    <property type="entry name" value="Leu-rich_rpt"/>
</dbReference>
<evidence type="ECO:0000256" key="6">
    <source>
        <dbReference type="ARBA" id="ARBA00022989"/>
    </source>
</evidence>
<dbReference type="PROSITE" id="PS50011">
    <property type="entry name" value="PROTEIN_KINASE_DOM"/>
    <property type="match status" value="1"/>
</dbReference>
<feature type="chain" id="PRO_5032597816" description="Protein kinase domain-containing protein" evidence="10">
    <location>
        <begin position="27"/>
        <end position="589"/>
    </location>
</feature>
<keyword evidence="5" id="KW-0677">Repeat</keyword>
<keyword evidence="3 9" id="KW-0812">Transmembrane</keyword>
<proteinExistence type="predicted"/>
<keyword evidence="4 10" id="KW-0732">Signal</keyword>
<sequence length="589" mass="64575">MGPKPKHCSFFYLFIFCSLYFPLIASDDFQALSALKSSIDPSNTLQWTGPDVCNWEGIKQCINGRVTKLVLEHLNLTGQLHQTILNQLDQLRVLSFKSNSLSGRIPSLSVLKNLKSIFLSQNNFSGDFPASLSFLHRLKIIVLSENQISGDIPTSLLNLPRLYLLYLQDNRFSGEIPPFNQTSLRFFNVSNNLLSGDIPVTPALVRFNSSSFFSNIALCGVQIGVPCNVTNGPPPSTIPAANPKPEKRKRRWKIIAIICGSVGGFVLILVCLLVFCLVCKKRNKSETREGRGKAAARGGEEEGETSGGGGGGGNNNNNDNDNGGGKKGVYAWEGEGLGRLVFCGPGDQQMSYSLEDLLKASAETLGRGTVGSTYKAVMESGFIVTVKRLKDSRYPVRVEEFRRHMEVLGRLSHQNLVPIRAYFQTKEERLLVYDYFPNGSLFSLIHGVVISSEATRSSLPPLGRIREPIGCPTSEPSPESGEMVKKEGEPANLRLAVRGARRGHIASLSSSRPTVLFEDSQPHKKQRTDATTGWEGSEANLAGTLSRDVNEAPKDPASLIGWCFHGEMIKQSVVMREAEDAMAVEHEQA</sequence>
<dbReference type="Pfam" id="PF00069">
    <property type="entry name" value="Pkinase"/>
    <property type="match status" value="1"/>
</dbReference>
<dbReference type="AlphaFoldDB" id="A0A834GGQ2"/>
<comment type="caution">
    <text evidence="12">The sequence shown here is derived from an EMBL/GenBank/DDBJ whole genome shotgun (WGS) entry which is preliminary data.</text>
</comment>
<dbReference type="Gene3D" id="3.30.200.20">
    <property type="entry name" value="Phosphorylase Kinase, domain 1"/>
    <property type="match status" value="1"/>
</dbReference>
<dbReference type="InterPro" id="IPR013210">
    <property type="entry name" value="LRR_N_plant-typ"/>
</dbReference>
<evidence type="ECO:0000259" key="11">
    <source>
        <dbReference type="PROSITE" id="PS50011"/>
    </source>
</evidence>
<feature type="region of interest" description="Disordered" evidence="8">
    <location>
        <begin position="511"/>
        <end position="533"/>
    </location>
</feature>
<dbReference type="EMBL" id="WJXA01000009">
    <property type="protein sequence ID" value="KAF7133267.1"/>
    <property type="molecule type" value="Genomic_DNA"/>
</dbReference>
<name>A0A834GGQ2_RHOSS</name>
<organism evidence="12 13">
    <name type="scientific">Rhododendron simsii</name>
    <name type="common">Sims's rhododendron</name>
    <dbReference type="NCBI Taxonomy" id="118357"/>
    <lineage>
        <taxon>Eukaryota</taxon>
        <taxon>Viridiplantae</taxon>
        <taxon>Streptophyta</taxon>
        <taxon>Embryophyta</taxon>
        <taxon>Tracheophyta</taxon>
        <taxon>Spermatophyta</taxon>
        <taxon>Magnoliopsida</taxon>
        <taxon>eudicotyledons</taxon>
        <taxon>Gunneridae</taxon>
        <taxon>Pentapetalae</taxon>
        <taxon>asterids</taxon>
        <taxon>Ericales</taxon>
        <taxon>Ericaceae</taxon>
        <taxon>Ericoideae</taxon>
        <taxon>Rhodoreae</taxon>
        <taxon>Rhododendron</taxon>
    </lineage>
</organism>
<dbReference type="InterPro" id="IPR011009">
    <property type="entry name" value="Kinase-like_dom_sf"/>
</dbReference>
<dbReference type="InterPro" id="IPR000719">
    <property type="entry name" value="Prot_kinase_dom"/>
</dbReference>
<evidence type="ECO:0000256" key="9">
    <source>
        <dbReference type="SAM" id="Phobius"/>
    </source>
</evidence>
<dbReference type="GO" id="GO:0016020">
    <property type="term" value="C:membrane"/>
    <property type="evidence" value="ECO:0007669"/>
    <property type="project" value="UniProtKB-SubCell"/>
</dbReference>
<dbReference type="GO" id="GO:0005524">
    <property type="term" value="F:ATP binding"/>
    <property type="evidence" value="ECO:0007669"/>
    <property type="project" value="InterPro"/>
</dbReference>
<dbReference type="Pfam" id="PF13855">
    <property type="entry name" value="LRR_8"/>
    <property type="match status" value="1"/>
</dbReference>
<dbReference type="InterPro" id="IPR046959">
    <property type="entry name" value="PRK1-6/SRF4-like"/>
</dbReference>
<feature type="region of interest" description="Disordered" evidence="8">
    <location>
        <begin position="288"/>
        <end position="327"/>
    </location>
</feature>
<feature type="region of interest" description="Disordered" evidence="8">
    <location>
        <begin position="461"/>
        <end position="487"/>
    </location>
</feature>
<evidence type="ECO:0000256" key="10">
    <source>
        <dbReference type="SAM" id="SignalP"/>
    </source>
</evidence>
<dbReference type="Pfam" id="PF08263">
    <property type="entry name" value="LRRNT_2"/>
    <property type="match status" value="1"/>
</dbReference>
<gene>
    <name evidence="12" type="ORF">RHSIM_Rhsim09G0077100</name>
</gene>
<evidence type="ECO:0000256" key="5">
    <source>
        <dbReference type="ARBA" id="ARBA00022737"/>
    </source>
</evidence>
<evidence type="ECO:0000313" key="12">
    <source>
        <dbReference type="EMBL" id="KAF7133267.1"/>
    </source>
</evidence>
<feature type="compositionally biased region" description="Gly residues" evidence="8">
    <location>
        <begin position="305"/>
        <end position="314"/>
    </location>
</feature>
<dbReference type="InterPro" id="IPR032675">
    <property type="entry name" value="LRR_dom_sf"/>
</dbReference>
<keyword evidence="13" id="KW-1185">Reference proteome</keyword>
<keyword evidence="6 9" id="KW-1133">Transmembrane helix</keyword>
<dbReference type="GO" id="GO:0004672">
    <property type="term" value="F:protein kinase activity"/>
    <property type="evidence" value="ECO:0007669"/>
    <property type="project" value="InterPro"/>
</dbReference>
<dbReference type="SUPFAM" id="SSF52058">
    <property type="entry name" value="L domain-like"/>
    <property type="match status" value="1"/>
</dbReference>
<feature type="domain" description="Protein kinase" evidence="11">
    <location>
        <begin position="359"/>
        <end position="589"/>
    </location>
</feature>
<feature type="signal peptide" evidence="10">
    <location>
        <begin position="1"/>
        <end position="26"/>
    </location>
</feature>
<evidence type="ECO:0000256" key="8">
    <source>
        <dbReference type="SAM" id="MobiDB-lite"/>
    </source>
</evidence>
<evidence type="ECO:0000313" key="13">
    <source>
        <dbReference type="Proteomes" id="UP000626092"/>
    </source>
</evidence>
<keyword evidence="7 9" id="KW-0472">Membrane</keyword>
<protein>
    <recommendedName>
        <fullName evidence="11">Protein kinase domain-containing protein</fullName>
    </recommendedName>
</protein>
<evidence type="ECO:0000256" key="2">
    <source>
        <dbReference type="ARBA" id="ARBA00022614"/>
    </source>
</evidence>
<dbReference type="FunFam" id="3.80.10.10:FF:000400">
    <property type="entry name" value="Nuclear pore complex protein NUP107"/>
    <property type="match status" value="1"/>
</dbReference>
<feature type="transmembrane region" description="Helical" evidence="9">
    <location>
        <begin position="254"/>
        <end position="278"/>
    </location>
</feature>